<sequence length="502" mass="56553">MGFVKIYENVFRGTFPVQEGALGSLLARFGPAHVVGHPTFRNAENIGAQLRRGMEAALAAFGEERIAFVISDGTCTMDRPDTSTLDAALGAAAQFFQDLVPSLRARLLVAATPYDGYKGDRTPGKGSALKLLFDETAHCSSMQTLILLDGDLRNDFHPWFRTFAAVFAEHRQNWQHRPFFITARYARHFVDASLTRFIVGPLTTLMGCYVPGGISGDIVLSAKAVQHEREAVWDDARRRYGTDIATTLDNIADPQTVLYEVYLGAKLHDITDEAKLSVMPGEVIGSALHRLLHYEDRDGRISRLLVSQDPLKRPVVWGPEKTGIAFIDPGYTNVFDVDRKRETLLEGFARHEKAMKETLNPETFRAVEDRVHRLRAAPFHDTAPVLFLDVTRDFWIRLLYESLGHLFATRQVDAVKSCLNYLYTAAFLEFCREKLEHLGARTYGAVRALQMRLGVAPEKAERFYREEVDAVVDAMALSFYRGRRAIVEEIRRRTSAFPVPPR</sequence>
<dbReference type="RefSeq" id="WP_123290085.1">
    <property type="nucleotide sequence ID" value="NZ_RJVA01000011.1"/>
</dbReference>
<dbReference type="AlphaFoldDB" id="A0A3N1UR93"/>
<dbReference type="InterPro" id="IPR029044">
    <property type="entry name" value="Nucleotide-diphossugar_trans"/>
</dbReference>
<reference evidence="1 2" key="1">
    <citation type="submission" date="2018-11" db="EMBL/GenBank/DDBJ databases">
        <title>Genomic Encyclopedia of Type Strains, Phase IV (KMG-IV): sequencing the most valuable type-strain genomes for metagenomic binning, comparative biology and taxonomic classification.</title>
        <authorList>
            <person name="Goeker M."/>
        </authorList>
    </citation>
    <scope>NUCLEOTIDE SEQUENCE [LARGE SCALE GENOMIC DNA]</scope>
    <source>
        <strain evidence="1 2">DSM 22027</strain>
    </source>
</reference>
<dbReference type="OrthoDB" id="5484553at2"/>
<comment type="caution">
    <text evidence="1">The sequence shown here is derived from an EMBL/GenBank/DDBJ whole genome shotgun (WGS) entry which is preliminary data.</text>
</comment>
<gene>
    <name evidence="1" type="ORF">EDC27_1635</name>
</gene>
<dbReference type="Gene3D" id="3.90.550.10">
    <property type="entry name" value="Spore Coat Polysaccharide Biosynthesis Protein SpsA, Chain A"/>
    <property type="match status" value="1"/>
</dbReference>
<organism evidence="1 2">
    <name type="scientific">Desulfosoma caldarium</name>
    <dbReference type="NCBI Taxonomy" id="610254"/>
    <lineage>
        <taxon>Bacteria</taxon>
        <taxon>Pseudomonadati</taxon>
        <taxon>Thermodesulfobacteriota</taxon>
        <taxon>Syntrophobacteria</taxon>
        <taxon>Syntrophobacterales</taxon>
        <taxon>Syntrophobacteraceae</taxon>
        <taxon>Desulfosoma</taxon>
    </lineage>
</organism>
<name>A0A3N1UR93_9BACT</name>
<dbReference type="Proteomes" id="UP000276223">
    <property type="component" value="Unassembled WGS sequence"/>
</dbReference>
<evidence type="ECO:0000313" key="2">
    <source>
        <dbReference type="Proteomes" id="UP000276223"/>
    </source>
</evidence>
<protein>
    <submittedName>
        <fullName evidence="1">Uncharacterized protein</fullName>
    </submittedName>
</protein>
<keyword evidence="2" id="KW-1185">Reference proteome</keyword>
<evidence type="ECO:0000313" key="1">
    <source>
        <dbReference type="EMBL" id="ROQ93604.1"/>
    </source>
</evidence>
<accession>A0A3N1UR93</accession>
<proteinExistence type="predicted"/>
<dbReference type="EMBL" id="RJVA01000011">
    <property type="protein sequence ID" value="ROQ93604.1"/>
    <property type="molecule type" value="Genomic_DNA"/>
</dbReference>
<dbReference type="SUPFAM" id="SSF53448">
    <property type="entry name" value="Nucleotide-diphospho-sugar transferases"/>
    <property type="match status" value="1"/>
</dbReference>